<reference evidence="1 2" key="1">
    <citation type="journal article" date="2016" name="Nat. Commun.">
        <title>Thousands of microbial genomes shed light on interconnected biogeochemical processes in an aquifer system.</title>
        <authorList>
            <person name="Anantharaman K."/>
            <person name="Brown C.T."/>
            <person name="Hug L.A."/>
            <person name="Sharon I."/>
            <person name="Castelle C.J."/>
            <person name="Probst A.J."/>
            <person name="Thomas B.C."/>
            <person name="Singh A."/>
            <person name="Wilkins M.J."/>
            <person name="Karaoz U."/>
            <person name="Brodie E.L."/>
            <person name="Williams K.H."/>
            <person name="Hubbard S.S."/>
            <person name="Banfield J.F."/>
        </authorList>
    </citation>
    <scope>NUCLEOTIDE SEQUENCE [LARGE SCALE GENOMIC DNA]</scope>
</reference>
<protein>
    <submittedName>
        <fullName evidence="1">Uncharacterized protein</fullName>
    </submittedName>
</protein>
<gene>
    <name evidence="1" type="ORF">A2663_02480</name>
</gene>
<dbReference type="Proteomes" id="UP000178432">
    <property type="component" value="Unassembled WGS sequence"/>
</dbReference>
<comment type="caution">
    <text evidence="1">The sequence shown here is derived from an EMBL/GenBank/DDBJ whole genome shotgun (WGS) entry which is preliminary data.</text>
</comment>
<proteinExistence type="predicted"/>
<organism evidence="1 2">
    <name type="scientific">Candidatus Buchananbacteria bacterium RIFCSPHIGHO2_01_FULL_46_12</name>
    <dbReference type="NCBI Taxonomy" id="1797536"/>
    <lineage>
        <taxon>Bacteria</taxon>
        <taxon>Candidatus Buchananiibacteriota</taxon>
    </lineage>
</organism>
<evidence type="ECO:0000313" key="2">
    <source>
        <dbReference type="Proteomes" id="UP000178432"/>
    </source>
</evidence>
<sequence>MEIKRKLAKLSPFFQSAAVIAISALFVVSIVYAATTIGSSITTGGNLTVTGWASSTSATTTSYLYIGADGTEPNPWNFQGGDLYVQDDVFMGSQATSVASLWVGSAGTADNLNLTGGDLYVQDGLEVDGNLYLTGTSALTGLLTFTTATGTSATTTNYLMVGSKFTLPASWDYLEDFSVSGDAVIANKATSTVALWVGSAGTADNLNLAGGDLYVQDDLEVDSDLIVGNKATSTVALWVGSAGTADNLNLTGGDLYVQDGLEVDGNSYFSGNATTTGRLAGLGGINNFTTTTATSTLGLFVFGNTGTGTSTLGVGSATQKGCIELTGGDALYYRIIVDAGVLNVVLGRCN</sequence>
<accession>A0A1G1YB85</accession>
<name>A0A1G1YB85_9BACT</name>
<evidence type="ECO:0000313" key="1">
    <source>
        <dbReference type="EMBL" id="OGY49608.1"/>
    </source>
</evidence>
<dbReference type="AlphaFoldDB" id="A0A1G1YB85"/>
<dbReference type="EMBL" id="MHIF01000002">
    <property type="protein sequence ID" value="OGY49608.1"/>
    <property type="molecule type" value="Genomic_DNA"/>
</dbReference>